<evidence type="ECO:0008006" key="3">
    <source>
        <dbReference type="Google" id="ProtNLM"/>
    </source>
</evidence>
<name>A0A4Z1IA64_9HELO</name>
<organism evidence="1 2">
    <name type="scientific">Botryotinia narcissicola</name>
    <dbReference type="NCBI Taxonomy" id="278944"/>
    <lineage>
        <taxon>Eukaryota</taxon>
        <taxon>Fungi</taxon>
        <taxon>Dikarya</taxon>
        <taxon>Ascomycota</taxon>
        <taxon>Pezizomycotina</taxon>
        <taxon>Leotiomycetes</taxon>
        <taxon>Helotiales</taxon>
        <taxon>Sclerotiniaceae</taxon>
        <taxon>Botryotinia</taxon>
    </lineage>
</organism>
<accession>A0A4Z1IA64</accession>
<dbReference type="PANTHER" id="PTHR47843:SF2">
    <property type="entry name" value="BTB DOMAIN-CONTAINING PROTEIN"/>
    <property type="match status" value="1"/>
</dbReference>
<proteinExistence type="predicted"/>
<evidence type="ECO:0000313" key="1">
    <source>
        <dbReference type="EMBL" id="TGO53733.1"/>
    </source>
</evidence>
<sequence>MSLPSRDSPTIKALIEKQKEKERNTVQVRVGKHKNLYTLDKDVLYRHAPFLKGACEHYSQGLDHSAINFPQTNDVVFKLFKAWLYKLDFGDADEEIAQWRARKVKTGSKEQKVDEGPLIDLDTSKGRGNAMKIRDSQRDENLETTSSDLNTSSNVALTNFCYPHMANLLDLYLFADMAKLPLLKNQCIAKYYKYTKATGYIMTPWLSYMWKYTSKGMLIRKFLLDLLTWEMPPLLFETNSKDFPEELRLELLVNMGYVIQVARYGTSAIEKSNPLNDLNNYYEKVENLDAWVRECEGGLGA</sequence>
<dbReference type="Proteomes" id="UP000297452">
    <property type="component" value="Unassembled WGS sequence"/>
</dbReference>
<dbReference type="PANTHER" id="PTHR47843">
    <property type="entry name" value="BTB DOMAIN-CONTAINING PROTEIN-RELATED"/>
    <property type="match status" value="1"/>
</dbReference>
<dbReference type="STRING" id="278944.A0A4Z1IA64"/>
<keyword evidence="2" id="KW-1185">Reference proteome</keyword>
<protein>
    <recommendedName>
        <fullName evidence="3">BTB domain-containing protein</fullName>
    </recommendedName>
</protein>
<gene>
    <name evidence="1" type="ORF">BOTNAR_0287g00030</name>
</gene>
<evidence type="ECO:0000313" key="2">
    <source>
        <dbReference type="Proteomes" id="UP000297452"/>
    </source>
</evidence>
<dbReference type="EMBL" id="PQXJ01000287">
    <property type="protein sequence ID" value="TGO53733.1"/>
    <property type="molecule type" value="Genomic_DNA"/>
</dbReference>
<dbReference type="OrthoDB" id="3477276at2759"/>
<reference evidence="1 2" key="1">
    <citation type="submission" date="2017-12" db="EMBL/GenBank/DDBJ databases">
        <title>Comparative genomics of Botrytis spp.</title>
        <authorList>
            <person name="Valero-Jimenez C.A."/>
            <person name="Tapia P."/>
            <person name="Veloso J."/>
            <person name="Silva-Moreno E."/>
            <person name="Staats M."/>
            <person name="Valdes J.H."/>
            <person name="Van Kan J.A.L."/>
        </authorList>
    </citation>
    <scope>NUCLEOTIDE SEQUENCE [LARGE SCALE GENOMIC DNA]</scope>
    <source>
        <strain evidence="1 2">MUCL2120</strain>
    </source>
</reference>
<dbReference type="AlphaFoldDB" id="A0A4Z1IA64"/>
<comment type="caution">
    <text evidence="1">The sequence shown here is derived from an EMBL/GenBank/DDBJ whole genome shotgun (WGS) entry which is preliminary data.</text>
</comment>